<keyword evidence="1 2" id="KW-0238">DNA-binding</keyword>
<feature type="region of interest" description="Disordered" evidence="4">
    <location>
        <begin position="121"/>
        <end position="204"/>
    </location>
</feature>
<sequence length="204" mass="21311">MANLITLRGFVCSPVETRIMANGLVVGNFRMGSNIRKLDPGSGLWVDGPTNWFRVNMFRSLATNAVLSISKGDRILVSGKLKITNFTRKDGNPGMGVEIDADSIGLDLQFGTATYHRGTGVRLAGQGNSPADGGPAAEGSTPLSLVSDNSEPPDFARESEGEASDGQDEAGRDDDGQEADGDELGDGEAVDTETGEIASSTAVF</sequence>
<dbReference type="PROSITE" id="PS50935">
    <property type="entry name" value="SSB"/>
    <property type="match status" value="1"/>
</dbReference>
<protein>
    <recommendedName>
        <fullName evidence="3">Single-stranded DNA-binding protein</fullName>
    </recommendedName>
</protein>
<dbReference type="SUPFAM" id="SSF50249">
    <property type="entry name" value="Nucleic acid-binding proteins"/>
    <property type="match status" value="1"/>
</dbReference>
<evidence type="ECO:0000256" key="2">
    <source>
        <dbReference type="PROSITE-ProRule" id="PRU00252"/>
    </source>
</evidence>
<reference evidence="5 6" key="1">
    <citation type="submission" date="2021-03" db="EMBL/GenBank/DDBJ databases">
        <title>Sequencing the genomes of 1000 actinobacteria strains.</title>
        <authorList>
            <person name="Klenk H.-P."/>
        </authorList>
    </citation>
    <scope>NUCLEOTIDE SEQUENCE [LARGE SCALE GENOMIC DNA]</scope>
    <source>
        <strain evidence="5 6">DSM 16005</strain>
    </source>
</reference>
<dbReference type="CDD" id="cd04496">
    <property type="entry name" value="SSB_OBF"/>
    <property type="match status" value="1"/>
</dbReference>
<keyword evidence="6" id="KW-1185">Reference proteome</keyword>
<dbReference type="GO" id="GO:0003677">
    <property type="term" value="F:DNA binding"/>
    <property type="evidence" value="ECO:0007669"/>
    <property type="project" value="UniProtKB-KW"/>
</dbReference>
<dbReference type="PANTHER" id="PTHR10302:SF27">
    <property type="entry name" value="SINGLE-STRANDED DNA-BINDING PROTEIN"/>
    <property type="match status" value="1"/>
</dbReference>
<dbReference type="Pfam" id="PF00436">
    <property type="entry name" value="SSB"/>
    <property type="match status" value="1"/>
</dbReference>
<dbReference type="InterPro" id="IPR011344">
    <property type="entry name" value="ssDNA-bd"/>
</dbReference>
<evidence type="ECO:0000313" key="6">
    <source>
        <dbReference type="Proteomes" id="UP000711614"/>
    </source>
</evidence>
<evidence type="ECO:0000256" key="1">
    <source>
        <dbReference type="ARBA" id="ARBA00023125"/>
    </source>
</evidence>
<name>A0ABS4Z1X8_9MICC</name>
<feature type="compositionally biased region" description="Acidic residues" evidence="4">
    <location>
        <begin position="175"/>
        <end position="194"/>
    </location>
</feature>
<dbReference type="RefSeq" id="WP_209682014.1">
    <property type="nucleotide sequence ID" value="NZ_JAGIOI010000001.1"/>
</dbReference>
<accession>A0ABS4Z1X8</accession>
<dbReference type="InterPro" id="IPR000424">
    <property type="entry name" value="Primosome_PriB/ssb"/>
</dbReference>
<proteinExistence type="predicted"/>
<dbReference type="PANTHER" id="PTHR10302">
    <property type="entry name" value="SINGLE-STRANDED DNA-BINDING PROTEIN"/>
    <property type="match status" value="1"/>
</dbReference>
<comment type="caution">
    <text evidence="5">The sequence shown here is derived from an EMBL/GenBank/DDBJ whole genome shotgun (WGS) entry which is preliminary data.</text>
</comment>
<evidence type="ECO:0000256" key="3">
    <source>
        <dbReference type="RuleBase" id="RU000524"/>
    </source>
</evidence>
<dbReference type="Proteomes" id="UP000711614">
    <property type="component" value="Unassembled WGS sequence"/>
</dbReference>
<organism evidence="5 6">
    <name type="scientific">Arthrobacter stackebrandtii</name>
    <dbReference type="NCBI Taxonomy" id="272161"/>
    <lineage>
        <taxon>Bacteria</taxon>
        <taxon>Bacillati</taxon>
        <taxon>Actinomycetota</taxon>
        <taxon>Actinomycetes</taxon>
        <taxon>Micrococcales</taxon>
        <taxon>Micrococcaceae</taxon>
        <taxon>Arthrobacter</taxon>
    </lineage>
</organism>
<evidence type="ECO:0000256" key="4">
    <source>
        <dbReference type="SAM" id="MobiDB-lite"/>
    </source>
</evidence>
<dbReference type="InterPro" id="IPR012340">
    <property type="entry name" value="NA-bd_OB-fold"/>
</dbReference>
<dbReference type="NCBIfam" id="TIGR00621">
    <property type="entry name" value="ssb"/>
    <property type="match status" value="1"/>
</dbReference>
<dbReference type="Gene3D" id="2.40.50.140">
    <property type="entry name" value="Nucleic acid-binding proteins"/>
    <property type="match status" value="1"/>
</dbReference>
<gene>
    <name evidence="5" type="ORF">JOF48_003067</name>
</gene>
<feature type="compositionally biased region" description="Polar residues" evidence="4">
    <location>
        <begin position="141"/>
        <end position="150"/>
    </location>
</feature>
<dbReference type="EMBL" id="JAGIOI010000001">
    <property type="protein sequence ID" value="MBP2414268.1"/>
    <property type="molecule type" value="Genomic_DNA"/>
</dbReference>
<evidence type="ECO:0000313" key="5">
    <source>
        <dbReference type="EMBL" id="MBP2414268.1"/>
    </source>
</evidence>